<organism evidence="2 3">
    <name type="scientific">Mycena maculata</name>
    <dbReference type="NCBI Taxonomy" id="230809"/>
    <lineage>
        <taxon>Eukaryota</taxon>
        <taxon>Fungi</taxon>
        <taxon>Dikarya</taxon>
        <taxon>Basidiomycota</taxon>
        <taxon>Agaricomycotina</taxon>
        <taxon>Agaricomycetes</taxon>
        <taxon>Agaricomycetidae</taxon>
        <taxon>Agaricales</taxon>
        <taxon>Marasmiineae</taxon>
        <taxon>Mycenaceae</taxon>
        <taxon>Mycena</taxon>
    </lineage>
</organism>
<dbReference type="InterPro" id="IPR036412">
    <property type="entry name" value="HAD-like_sf"/>
</dbReference>
<comment type="caution">
    <text evidence="2">The sequence shown here is derived from an EMBL/GenBank/DDBJ whole genome shotgun (WGS) entry which is preliminary data.</text>
</comment>
<keyword evidence="3" id="KW-1185">Reference proteome</keyword>
<dbReference type="Proteomes" id="UP001215280">
    <property type="component" value="Unassembled WGS sequence"/>
</dbReference>
<feature type="compositionally biased region" description="Basic and acidic residues" evidence="1">
    <location>
        <begin position="345"/>
        <end position="359"/>
    </location>
</feature>
<evidence type="ECO:0000256" key="1">
    <source>
        <dbReference type="SAM" id="MobiDB-lite"/>
    </source>
</evidence>
<dbReference type="InterPro" id="IPR023214">
    <property type="entry name" value="HAD_sf"/>
</dbReference>
<dbReference type="AlphaFoldDB" id="A0AAD7HVD9"/>
<dbReference type="Pfam" id="PF12689">
    <property type="entry name" value="Acid_PPase"/>
    <property type="match status" value="1"/>
</dbReference>
<name>A0AAD7HVD9_9AGAR</name>
<feature type="region of interest" description="Disordered" evidence="1">
    <location>
        <begin position="253"/>
        <end position="289"/>
    </location>
</feature>
<dbReference type="InterPro" id="IPR010036">
    <property type="entry name" value="MDP_1_eu_arc"/>
</dbReference>
<dbReference type="PANTHER" id="PTHR17901:SF14">
    <property type="entry name" value="MAGNESIUM-DEPENDENT PHOSPHATASE 1"/>
    <property type="match status" value="1"/>
</dbReference>
<reference evidence="2" key="1">
    <citation type="submission" date="2023-03" db="EMBL/GenBank/DDBJ databases">
        <title>Massive genome expansion in bonnet fungi (Mycena s.s.) driven by repeated elements and novel gene families across ecological guilds.</title>
        <authorList>
            <consortium name="Lawrence Berkeley National Laboratory"/>
            <person name="Harder C.B."/>
            <person name="Miyauchi S."/>
            <person name="Viragh M."/>
            <person name="Kuo A."/>
            <person name="Thoen E."/>
            <person name="Andreopoulos B."/>
            <person name="Lu D."/>
            <person name="Skrede I."/>
            <person name="Drula E."/>
            <person name="Henrissat B."/>
            <person name="Morin E."/>
            <person name="Kohler A."/>
            <person name="Barry K."/>
            <person name="LaButti K."/>
            <person name="Morin E."/>
            <person name="Salamov A."/>
            <person name="Lipzen A."/>
            <person name="Mereny Z."/>
            <person name="Hegedus B."/>
            <person name="Baldrian P."/>
            <person name="Stursova M."/>
            <person name="Weitz H."/>
            <person name="Taylor A."/>
            <person name="Grigoriev I.V."/>
            <person name="Nagy L.G."/>
            <person name="Martin F."/>
            <person name="Kauserud H."/>
        </authorList>
    </citation>
    <scope>NUCLEOTIDE SEQUENCE</scope>
    <source>
        <strain evidence="2">CBHHK188m</strain>
    </source>
</reference>
<dbReference type="SUPFAM" id="SSF56784">
    <property type="entry name" value="HAD-like"/>
    <property type="match status" value="1"/>
</dbReference>
<gene>
    <name evidence="2" type="ORF">DFH07DRAFT_782319</name>
</gene>
<dbReference type="EMBL" id="JARJLG010000208">
    <property type="protein sequence ID" value="KAJ7727992.1"/>
    <property type="molecule type" value="Genomic_DNA"/>
</dbReference>
<dbReference type="GO" id="GO:0003993">
    <property type="term" value="F:acid phosphatase activity"/>
    <property type="evidence" value="ECO:0007669"/>
    <property type="project" value="TreeGrafter"/>
</dbReference>
<evidence type="ECO:0000313" key="2">
    <source>
        <dbReference type="EMBL" id="KAJ7727992.1"/>
    </source>
</evidence>
<evidence type="ECO:0000313" key="3">
    <source>
        <dbReference type="Proteomes" id="UP001215280"/>
    </source>
</evidence>
<dbReference type="Gene3D" id="3.40.50.1000">
    <property type="entry name" value="HAD superfamily/HAD-like"/>
    <property type="match status" value="1"/>
</dbReference>
<proteinExistence type="predicted"/>
<dbReference type="PANTHER" id="PTHR17901">
    <property type="entry name" value="MAGNESIUM-DEPENDENT PHOSPHATASE 1 MDP1"/>
    <property type="match status" value="1"/>
</dbReference>
<sequence length="382" mass="43829">MPISSPSLGARVWKSTVGMLRIKDLYSFVPEFWKTDPPDPRNVPMYPKLIAFDLDGTFWHKKGGKLRLMPDIERILKDVLSRGMKIAICSNHYPANEAEDFFDDTSIKTNGRYRTLRSLVERGCFIIRSGDKTVHFNKVQSRSGIDCSEMLFFDDRTENSNVTSLGVKFVKVDSPGLDWDTYETALRNFAGRSQPQIDNNEYFWGLHLTADEERRQLREAVVRAEREGRQVRILDPTIHMAEIDRRRFRGGCRQKNPQKVSEVPPGPRRGGPVLRDDSHVPNILVSPHSRNPMSRKDIILSQQLKAMYGTWVVKMWTIAVHSDHDLELQVLAAREKLRHNGKAGTSDRRRMCGGRKESGRGTMKIRASLRRFPRDQQVSPDG</sequence>
<feature type="region of interest" description="Disordered" evidence="1">
    <location>
        <begin position="340"/>
        <end position="382"/>
    </location>
</feature>
<protein>
    <submittedName>
        <fullName evidence="2">Acid phosphatase-domain-containing protein</fullName>
    </submittedName>
</protein>
<accession>A0AAD7HVD9</accession>